<name>A0A9W8EHN1_9FUNG</name>
<keyword evidence="3" id="KW-0285">Flavoprotein</keyword>
<evidence type="ECO:0000256" key="4">
    <source>
        <dbReference type="ARBA" id="ARBA00022827"/>
    </source>
</evidence>
<dbReference type="PANTHER" id="PTHR11530:SF11">
    <property type="entry name" value="D-ASPARTATE OXIDASE"/>
    <property type="match status" value="1"/>
</dbReference>
<dbReference type="Gene3D" id="3.40.50.720">
    <property type="entry name" value="NAD(P)-binding Rossmann-like Domain"/>
    <property type="match status" value="1"/>
</dbReference>
<sequence length="364" mass="39572">MSKRPVVVVGAGVIGLTVANQLQSSGKYSVTVAAEQVPGSLPAGARESTRWASPWAGANWRAWSSNSDHVLQDMELQTYEKLGELADTSPEAGIQRTQGVDYFGKLADNALPWYAAKLDNAKEIPAEQFPNPTDTIYGLCYPTFIINVPVYLEYLKSRFIGLGGLVEQKSLSHIEESLLLFNPDTLSSMPIVVNCTALGSRVLGGVCDKQMCPVRGQTLVVSAPEAKRTITRVGSKFDYVIPRGDGTVVLGGTAEVGSWEDAADPNTTQRILRHALELEPKLLPQSMVGRPESERMQALRENIISVNVGFRPMRKGGPRLETESFVDTKSSQPFTVVHCYGHAGFGYQSSMGYASKVYQIISAL</sequence>
<feature type="domain" description="FAD dependent oxidoreductase" evidence="7">
    <location>
        <begin position="6"/>
        <end position="354"/>
    </location>
</feature>
<dbReference type="InterPro" id="IPR006076">
    <property type="entry name" value="FAD-dep_OxRdtase"/>
</dbReference>
<dbReference type="InterPro" id="IPR023209">
    <property type="entry name" value="DAO"/>
</dbReference>
<protein>
    <recommendedName>
        <fullName evidence="7">FAD dependent oxidoreductase domain-containing protein</fullName>
    </recommendedName>
</protein>
<dbReference type="PIRSF" id="PIRSF000189">
    <property type="entry name" value="D-aa_oxidase"/>
    <property type="match status" value="1"/>
</dbReference>
<feature type="binding site" evidence="6">
    <location>
        <position position="196"/>
    </location>
    <ligand>
        <name>FAD</name>
        <dbReference type="ChEBI" id="CHEBI:57692"/>
    </ligand>
</feature>
<keyword evidence="4 6" id="KW-0274">FAD</keyword>
<dbReference type="AlphaFoldDB" id="A0A9W8EHN1"/>
<keyword evidence="9" id="KW-1185">Reference proteome</keyword>
<dbReference type="Proteomes" id="UP001150907">
    <property type="component" value="Unassembled WGS sequence"/>
</dbReference>
<reference evidence="8" key="1">
    <citation type="submission" date="2022-07" db="EMBL/GenBank/DDBJ databases">
        <title>Phylogenomic reconstructions and comparative analyses of Kickxellomycotina fungi.</title>
        <authorList>
            <person name="Reynolds N.K."/>
            <person name="Stajich J.E."/>
            <person name="Barry K."/>
            <person name="Grigoriev I.V."/>
            <person name="Crous P."/>
            <person name="Smith M.E."/>
        </authorList>
    </citation>
    <scope>NUCLEOTIDE SEQUENCE</scope>
    <source>
        <strain evidence="8">IMI 214461</strain>
    </source>
</reference>
<dbReference type="OrthoDB" id="2015447at2759"/>
<keyword evidence="5" id="KW-0560">Oxidoreductase</keyword>
<comment type="caution">
    <text evidence="8">The sequence shown here is derived from an EMBL/GenBank/DDBJ whole genome shotgun (WGS) entry which is preliminary data.</text>
</comment>
<dbReference type="EMBL" id="JANBQF010000021">
    <property type="protein sequence ID" value="KAJ2007630.1"/>
    <property type="molecule type" value="Genomic_DNA"/>
</dbReference>
<dbReference type="SUPFAM" id="SSF51971">
    <property type="entry name" value="Nucleotide-binding domain"/>
    <property type="match status" value="1"/>
</dbReference>
<proteinExistence type="inferred from homology"/>
<gene>
    <name evidence="8" type="ORF">H4R26_000650</name>
</gene>
<accession>A0A9W8EHN1</accession>
<comment type="similarity">
    <text evidence="2">Belongs to the DAMOX/DASOX family.</text>
</comment>
<dbReference type="GO" id="GO:0019478">
    <property type="term" value="P:D-amino acid catabolic process"/>
    <property type="evidence" value="ECO:0007669"/>
    <property type="project" value="TreeGrafter"/>
</dbReference>
<dbReference type="Gene3D" id="3.30.9.10">
    <property type="entry name" value="D-Amino Acid Oxidase, subunit A, domain 2"/>
    <property type="match status" value="1"/>
</dbReference>
<dbReference type="Pfam" id="PF01266">
    <property type="entry name" value="DAO"/>
    <property type="match status" value="1"/>
</dbReference>
<evidence type="ECO:0000313" key="8">
    <source>
        <dbReference type="EMBL" id="KAJ2007630.1"/>
    </source>
</evidence>
<dbReference type="PANTHER" id="PTHR11530">
    <property type="entry name" value="D-AMINO ACID OXIDASE"/>
    <property type="match status" value="1"/>
</dbReference>
<evidence type="ECO:0000256" key="6">
    <source>
        <dbReference type="PIRSR" id="PIRSR000189-1"/>
    </source>
</evidence>
<comment type="cofactor">
    <cofactor evidence="1 6">
        <name>FAD</name>
        <dbReference type="ChEBI" id="CHEBI:57692"/>
    </cofactor>
</comment>
<feature type="binding site" evidence="6">
    <location>
        <position position="311"/>
    </location>
    <ligand>
        <name>D-dopa</name>
        <dbReference type="ChEBI" id="CHEBI:149689"/>
    </ligand>
</feature>
<evidence type="ECO:0000256" key="2">
    <source>
        <dbReference type="ARBA" id="ARBA00006730"/>
    </source>
</evidence>
<feature type="binding site" evidence="6">
    <location>
        <position position="344"/>
    </location>
    <ligand>
        <name>D-dopa</name>
        <dbReference type="ChEBI" id="CHEBI:149689"/>
    </ligand>
</feature>
<dbReference type="GO" id="GO:0071949">
    <property type="term" value="F:FAD binding"/>
    <property type="evidence" value="ECO:0007669"/>
    <property type="project" value="InterPro"/>
</dbReference>
<dbReference type="GO" id="GO:0003884">
    <property type="term" value="F:D-amino-acid oxidase activity"/>
    <property type="evidence" value="ECO:0007669"/>
    <property type="project" value="InterPro"/>
</dbReference>
<evidence type="ECO:0000259" key="7">
    <source>
        <dbReference type="Pfam" id="PF01266"/>
    </source>
</evidence>
<evidence type="ECO:0000256" key="3">
    <source>
        <dbReference type="ARBA" id="ARBA00022630"/>
    </source>
</evidence>
<dbReference type="SUPFAM" id="SSF54373">
    <property type="entry name" value="FAD-linked reductases, C-terminal domain"/>
    <property type="match status" value="1"/>
</dbReference>
<dbReference type="GO" id="GO:0005737">
    <property type="term" value="C:cytoplasm"/>
    <property type="evidence" value="ECO:0007669"/>
    <property type="project" value="TreeGrafter"/>
</dbReference>
<evidence type="ECO:0000313" key="9">
    <source>
        <dbReference type="Proteomes" id="UP001150907"/>
    </source>
</evidence>
<evidence type="ECO:0000256" key="1">
    <source>
        <dbReference type="ARBA" id="ARBA00001974"/>
    </source>
</evidence>
<evidence type="ECO:0000256" key="5">
    <source>
        <dbReference type="ARBA" id="ARBA00023002"/>
    </source>
</evidence>
<organism evidence="8 9">
    <name type="scientific">Coemansia thaxteri</name>
    <dbReference type="NCBI Taxonomy" id="2663907"/>
    <lineage>
        <taxon>Eukaryota</taxon>
        <taxon>Fungi</taxon>
        <taxon>Fungi incertae sedis</taxon>
        <taxon>Zoopagomycota</taxon>
        <taxon>Kickxellomycotina</taxon>
        <taxon>Kickxellomycetes</taxon>
        <taxon>Kickxellales</taxon>
        <taxon>Kickxellaceae</taxon>
        <taxon>Coemansia</taxon>
    </lineage>
</organism>